<reference evidence="3 4" key="1">
    <citation type="submission" date="2019-06" db="EMBL/GenBank/DDBJ databases">
        <title>Paenimaribius caenipelagi gen. nov., sp. nov., isolated from a tidal flat.</title>
        <authorList>
            <person name="Yoon J.-H."/>
        </authorList>
    </citation>
    <scope>NUCLEOTIDE SEQUENCE [LARGE SCALE GENOMIC DNA]</scope>
    <source>
        <strain evidence="3 4">JBTF-M29</strain>
    </source>
</reference>
<gene>
    <name evidence="3" type="ORF">FEV53_18335</name>
</gene>
<protein>
    <recommendedName>
        <fullName evidence="2">CRISPR type III-associated protein domain-containing protein</fullName>
    </recommendedName>
</protein>
<evidence type="ECO:0000259" key="2">
    <source>
        <dbReference type="Pfam" id="PF03787"/>
    </source>
</evidence>
<proteinExistence type="predicted"/>
<evidence type="ECO:0000256" key="1">
    <source>
        <dbReference type="ARBA" id="ARBA00023118"/>
    </source>
</evidence>
<keyword evidence="1" id="KW-0051">Antiviral defense</keyword>
<dbReference type="GO" id="GO:0051607">
    <property type="term" value="P:defense response to virus"/>
    <property type="evidence" value="ECO:0007669"/>
    <property type="project" value="UniProtKB-KW"/>
</dbReference>
<evidence type="ECO:0000313" key="4">
    <source>
        <dbReference type="Proteomes" id="UP000318590"/>
    </source>
</evidence>
<evidence type="ECO:0000313" key="3">
    <source>
        <dbReference type="EMBL" id="TRD14808.1"/>
    </source>
</evidence>
<dbReference type="AlphaFoldDB" id="A0A547PKY8"/>
<dbReference type="OrthoDB" id="7365697at2"/>
<dbReference type="CDD" id="cd09726">
    <property type="entry name" value="RAMP_I_III"/>
    <property type="match status" value="1"/>
</dbReference>
<comment type="caution">
    <text evidence="3">The sequence shown here is derived from an EMBL/GenBank/DDBJ whole genome shotgun (WGS) entry which is preliminary data.</text>
</comment>
<keyword evidence="4" id="KW-1185">Reference proteome</keyword>
<dbReference type="EMBL" id="VFSV01000063">
    <property type="protein sequence ID" value="TRD14808.1"/>
    <property type="molecule type" value="Genomic_DNA"/>
</dbReference>
<dbReference type="RefSeq" id="WP_142836166.1">
    <property type="nucleotide sequence ID" value="NZ_VFSV01000063.1"/>
</dbReference>
<name>A0A547PKY8_9RHOB</name>
<organism evidence="3 4">
    <name type="scientific">Palleronia caenipelagi</name>
    <dbReference type="NCBI Taxonomy" id="2489174"/>
    <lineage>
        <taxon>Bacteria</taxon>
        <taxon>Pseudomonadati</taxon>
        <taxon>Pseudomonadota</taxon>
        <taxon>Alphaproteobacteria</taxon>
        <taxon>Rhodobacterales</taxon>
        <taxon>Roseobacteraceae</taxon>
        <taxon>Palleronia</taxon>
    </lineage>
</organism>
<feature type="domain" description="CRISPR type III-associated protein" evidence="2">
    <location>
        <begin position="9"/>
        <end position="129"/>
    </location>
</feature>
<dbReference type="Proteomes" id="UP000318590">
    <property type="component" value="Unassembled WGS sequence"/>
</dbReference>
<dbReference type="Pfam" id="PF03787">
    <property type="entry name" value="RAMPs"/>
    <property type="match status" value="1"/>
</dbReference>
<accession>A0A547PKY8</accession>
<dbReference type="InterPro" id="IPR005537">
    <property type="entry name" value="RAMP_III_fam"/>
</dbReference>
<sequence length="132" mass="14137">MQRYELILTIRVRSPFLFPGQSPLSFGLDAAAARTSDGKAMIPAEQIRGVFRHALGDVIATGIEDGVQIRDEMFGTGTGEARKTSPTPDVNDFEPSRGRLIFSDCVATEDHDTSTSIRVAIDPETGAAARGA</sequence>